<dbReference type="PATRIC" id="fig|1110502.3.peg.3772"/>
<geneLocation type="plasmid" evidence="1 2">
    <name>pTM1</name>
</geneLocation>
<proteinExistence type="predicted"/>
<gene>
    <name evidence="1" type="ordered locus">TMO_a0114</name>
</gene>
<accession>I3TRX9</accession>
<dbReference type="EMBL" id="CP003237">
    <property type="protein sequence ID" value="AFK55517.1"/>
    <property type="molecule type" value="Genomic_DNA"/>
</dbReference>
<dbReference type="HOGENOM" id="CLU_166926_1_0_5"/>
<organism evidence="1 2">
    <name type="scientific">Tistrella mobilis (strain KA081020-065)</name>
    <dbReference type="NCBI Taxonomy" id="1110502"/>
    <lineage>
        <taxon>Bacteria</taxon>
        <taxon>Pseudomonadati</taxon>
        <taxon>Pseudomonadota</taxon>
        <taxon>Alphaproteobacteria</taxon>
        <taxon>Geminicoccales</taxon>
        <taxon>Geminicoccaceae</taxon>
        <taxon>Tistrella</taxon>
    </lineage>
</organism>
<keyword evidence="1" id="KW-0614">Plasmid</keyword>
<keyword evidence="2" id="KW-1185">Reference proteome</keyword>
<dbReference type="Gene3D" id="6.20.450.20">
    <property type="match status" value="1"/>
</dbReference>
<name>I3TRX9_TISMK</name>
<reference evidence="1 2" key="1">
    <citation type="journal article" date="2012" name="J. Am. Chem. Soc.">
        <title>Bacterial biosynthesis and maturation of the didemnin anti-cancer agents.</title>
        <authorList>
            <person name="Xu Y."/>
            <person name="Kersten R.D."/>
            <person name="Nam S.J."/>
            <person name="Lu L."/>
            <person name="Al-Suwailem A.M."/>
            <person name="Zheng H."/>
            <person name="Fenical W."/>
            <person name="Dorrestein P.C."/>
            <person name="Moore B.S."/>
            <person name="Qian P.Y."/>
        </authorList>
    </citation>
    <scope>NUCLEOTIDE SEQUENCE [LARGE SCALE GENOMIC DNA]</scope>
    <source>
        <strain evidence="1 2">KA081020-065</strain>
    </source>
</reference>
<protein>
    <recommendedName>
        <fullName evidence="3">YacA</fullName>
    </recommendedName>
</protein>
<evidence type="ECO:0008006" key="3">
    <source>
        <dbReference type="Google" id="ProtNLM"/>
    </source>
</evidence>
<sequence length="101" mass="11206">MPGVSMAETTFTFQVDEGLKDAFAEAAKGSDRTGAELLRDFMRDYVRDQVEAAAYDRWFRREVEAAIAEADAGNVVSSDDVEADAEIWRAEIRRRLNGAAS</sequence>
<evidence type="ECO:0000313" key="2">
    <source>
        <dbReference type="Proteomes" id="UP000005258"/>
    </source>
</evidence>
<evidence type="ECO:0000313" key="1">
    <source>
        <dbReference type="EMBL" id="AFK55517.1"/>
    </source>
</evidence>
<dbReference type="Proteomes" id="UP000005258">
    <property type="component" value="Plasmid pTM1"/>
</dbReference>
<dbReference type="AlphaFoldDB" id="I3TRX9"/>
<dbReference type="KEGG" id="tmo:TMO_a0114"/>